<proteinExistence type="inferred from homology"/>
<dbReference type="PhylomeDB" id="B3RYJ5"/>
<feature type="non-terminal residue" evidence="9">
    <location>
        <position position="181"/>
    </location>
</feature>
<evidence type="ECO:0000313" key="9">
    <source>
        <dbReference type="EMBL" id="EDV25050.1"/>
    </source>
</evidence>
<dbReference type="STRING" id="10228.B3RYJ5"/>
<dbReference type="Pfam" id="PF09430">
    <property type="entry name" value="EMC7_beta-sandw"/>
    <property type="match status" value="1"/>
</dbReference>
<dbReference type="OrthoDB" id="27095at2759"/>
<evidence type="ECO:0000256" key="5">
    <source>
        <dbReference type="ARBA" id="ARBA00022989"/>
    </source>
</evidence>
<evidence type="ECO:0000256" key="4">
    <source>
        <dbReference type="ARBA" id="ARBA00022729"/>
    </source>
</evidence>
<feature type="non-terminal residue" evidence="9">
    <location>
        <position position="1"/>
    </location>
</feature>
<sequence>YKIEGKVSLPNERQLEWTTRTKILVDGTKLIGFLQYDGSFTVHNVPAGSHIVHVASPNYYFEPVRVDISRSKGKIRARKVNYLQPSQVSILPYPLKLRAKEPMQFFEQRQSWKMADILYNPMVIMMVLPLLLVVVLPKLLSTNDPEVQKELQNMNVLQQSKDLPEMSTFFQWMFPEGKKGK</sequence>
<reference evidence="9 10" key="1">
    <citation type="journal article" date="2008" name="Nature">
        <title>The Trichoplax genome and the nature of placozoans.</title>
        <authorList>
            <person name="Srivastava M."/>
            <person name="Begovic E."/>
            <person name="Chapman J."/>
            <person name="Putnam N.H."/>
            <person name="Hellsten U."/>
            <person name="Kawashima T."/>
            <person name="Kuo A."/>
            <person name="Mitros T."/>
            <person name="Salamov A."/>
            <person name="Carpenter M.L."/>
            <person name="Signorovitch A.Y."/>
            <person name="Moreno M.A."/>
            <person name="Kamm K."/>
            <person name="Grimwood J."/>
            <person name="Schmutz J."/>
            <person name="Shapiro H."/>
            <person name="Grigoriev I.V."/>
            <person name="Buss L.W."/>
            <person name="Schierwater B."/>
            <person name="Dellaporta S.L."/>
            <person name="Rokhsar D.S."/>
        </authorList>
    </citation>
    <scope>NUCLEOTIDE SEQUENCE [LARGE SCALE GENOMIC DNA]</scope>
    <source>
        <strain evidence="9 10">Grell-BS-1999</strain>
    </source>
</reference>
<name>B3RYJ5_TRIAD</name>
<evidence type="ECO:0000256" key="3">
    <source>
        <dbReference type="ARBA" id="ARBA00022692"/>
    </source>
</evidence>
<comment type="similarity">
    <text evidence="2">Belongs to the EMC7 family.</text>
</comment>
<protein>
    <recommendedName>
        <fullName evidence="8">ER membrane protein complex subunit 7 beta-sandwich domain-containing protein</fullName>
    </recommendedName>
</protein>
<dbReference type="GO" id="GO:0030246">
    <property type="term" value="F:carbohydrate binding"/>
    <property type="evidence" value="ECO:0007669"/>
    <property type="project" value="InterPro"/>
</dbReference>
<feature type="domain" description="ER membrane protein complex subunit 7 beta-sandwich" evidence="8">
    <location>
        <begin position="14"/>
        <end position="125"/>
    </location>
</feature>
<evidence type="ECO:0000256" key="2">
    <source>
        <dbReference type="ARBA" id="ARBA00008880"/>
    </source>
</evidence>
<gene>
    <name evidence="9" type="ORF">TRIADDRAFT_6313</name>
</gene>
<dbReference type="InterPro" id="IPR039163">
    <property type="entry name" value="EMC7"/>
</dbReference>
<dbReference type="EMBL" id="DS985245">
    <property type="protein sequence ID" value="EDV25050.1"/>
    <property type="molecule type" value="Genomic_DNA"/>
</dbReference>
<dbReference type="FunCoup" id="B3RYJ5">
    <property type="interactions" value="1942"/>
</dbReference>
<dbReference type="OMA" id="QWPADIT"/>
<keyword evidence="10" id="KW-1185">Reference proteome</keyword>
<dbReference type="PANTHER" id="PTHR13605:SF4">
    <property type="entry name" value="ER MEMBRANE PROTEIN COMPLEX SUBUNIT 7"/>
    <property type="match status" value="1"/>
</dbReference>
<evidence type="ECO:0000256" key="1">
    <source>
        <dbReference type="ARBA" id="ARBA00004167"/>
    </source>
</evidence>
<accession>B3RYJ5</accession>
<dbReference type="KEGG" id="tad:TRIADDRAFT_6313"/>
<dbReference type="RefSeq" id="XP_002112940.1">
    <property type="nucleotide sequence ID" value="XM_002112904.1"/>
</dbReference>
<dbReference type="Proteomes" id="UP000009022">
    <property type="component" value="Unassembled WGS sequence"/>
</dbReference>
<dbReference type="InterPro" id="IPR013784">
    <property type="entry name" value="Carb-bd-like_fold"/>
</dbReference>
<evidence type="ECO:0000256" key="7">
    <source>
        <dbReference type="SAM" id="Phobius"/>
    </source>
</evidence>
<dbReference type="SUPFAM" id="SSF49452">
    <property type="entry name" value="Starch-binding domain-like"/>
    <property type="match status" value="1"/>
</dbReference>
<dbReference type="HOGENOM" id="CLU_073620_1_2_1"/>
<dbReference type="AlphaFoldDB" id="B3RYJ5"/>
<evidence type="ECO:0000259" key="8">
    <source>
        <dbReference type="Pfam" id="PF09430"/>
    </source>
</evidence>
<keyword evidence="3 7" id="KW-0812">Transmembrane</keyword>
<comment type="subcellular location">
    <subcellularLocation>
        <location evidence="1">Membrane</location>
        <topology evidence="1">Single-pass membrane protein</topology>
    </subcellularLocation>
</comment>
<dbReference type="eggNOG" id="KOG3306">
    <property type="taxonomic scope" value="Eukaryota"/>
</dbReference>
<organism evidence="9 10">
    <name type="scientific">Trichoplax adhaerens</name>
    <name type="common">Trichoplax reptans</name>
    <dbReference type="NCBI Taxonomy" id="10228"/>
    <lineage>
        <taxon>Eukaryota</taxon>
        <taxon>Metazoa</taxon>
        <taxon>Placozoa</taxon>
        <taxon>Uniplacotomia</taxon>
        <taxon>Trichoplacea</taxon>
        <taxon>Trichoplacidae</taxon>
        <taxon>Trichoplax</taxon>
    </lineage>
</organism>
<keyword evidence="5 7" id="KW-1133">Transmembrane helix</keyword>
<keyword evidence="6 7" id="KW-0472">Membrane</keyword>
<keyword evidence="4" id="KW-0732">Signal</keyword>
<dbReference type="GO" id="GO:0072546">
    <property type="term" value="C:EMC complex"/>
    <property type="evidence" value="ECO:0000318"/>
    <property type="project" value="GO_Central"/>
</dbReference>
<evidence type="ECO:0000256" key="6">
    <source>
        <dbReference type="ARBA" id="ARBA00023136"/>
    </source>
</evidence>
<dbReference type="InterPro" id="IPR019008">
    <property type="entry name" value="Beta_sandwich_EMC7"/>
</dbReference>
<dbReference type="PANTHER" id="PTHR13605">
    <property type="entry name" value="ER MEMBRANE PROTEIN COMPLEX SUBUNIT 7"/>
    <property type="match status" value="1"/>
</dbReference>
<dbReference type="CTD" id="6753712"/>
<dbReference type="InParanoid" id="B3RYJ5"/>
<dbReference type="GeneID" id="6753712"/>
<evidence type="ECO:0000313" key="10">
    <source>
        <dbReference type="Proteomes" id="UP000009022"/>
    </source>
</evidence>
<feature type="transmembrane region" description="Helical" evidence="7">
    <location>
        <begin position="117"/>
        <end position="136"/>
    </location>
</feature>